<dbReference type="CDD" id="cd01169">
    <property type="entry name" value="HMPP_kinase"/>
    <property type="match status" value="1"/>
</dbReference>
<evidence type="ECO:0000256" key="1">
    <source>
        <dbReference type="ARBA" id="ARBA00000151"/>
    </source>
</evidence>
<evidence type="ECO:0000256" key="4">
    <source>
        <dbReference type="ARBA" id="ARBA00004769"/>
    </source>
</evidence>
<keyword evidence="5" id="KW-0784">Thiamine biosynthesis</keyword>
<gene>
    <name evidence="8" type="ORF">L3H44_00280</name>
</gene>
<feature type="domain" description="Pyridoxamine kinase/Phosphomethylpyrimidine kinase" evidence="7">
    <location>
        <begin position="238"/>
        <end position="314"/>
    </location>
</feature>
<dbReference type="GO" id="GO:0016301">
    <property type="term" value="F:kinase activity"/>
    <property type="evidence" value="ECO:0007669"/>
    <property type="project" value="UniProtKB-KW"/>
</dbReference>
<reference evidence="8 9" key="1">
    <citation type="submission" date="2022-01" db="EMBL/GenBank/DDBJ databases">
        <title>Identification and Characterization of Corynebacterium sp.</title>
        <authorList>
            <person name="Luo Q."/>
            <person name="Qu P."/>
            <person name="Chen Q."/>
        </authorList>
    </citation>
    <scope>NUCLEOTIDE SEQUENCE [LARGE SCALE GENOMIC DNA]</scope>
    <source>
        <strain evidence="8 9">MC-12</strain>
    </source>
</reference>
<feature type="domain" description="Pyridoxamine kinase/Phosphomethylpyrimidine kinase" evidence="7">
    <location>
        <begin position="29"/>
        <end position="168"/>
    </location>
</feature>
<accession>A0ABS9HIS4</accession>
<dbReference type="PANTHER" id="PTHR20858:SF17">
    <property type="entry name" value="HYDROXYMETHYLPYRIMIDINE_PHOSPHOMETHYLPYRIMIDINE KINASE THI20-RELATED"/>
    <property type="match status" value="1"/>
</dbReference>
<feature type="compositionally biased region" description="Basic and acidic residues" evidence="6">
    <location>
        <begin position="223"/>
        <end position="236"/>
    </location>
</feature>
<dbReference type="InterPro" id="IPR013749">
    <property type="entry name" value="PM/HMP-P_kinase-1"/>
</dbReference>
<dbReference type="EMBL" id="JAKJKU010000001">
    <property type="protein sequence ID" value="MCF6772857.1"/>
    <property type="molecule type" value="Genomic_DNA"/>
</dbReference>
<proteinExistence type="predicted"/>
<evidence type="ECO:0000313" key="9">
    <source>
        <dbReference type="Proteomes" id="UP001200604"/>
    </source>
</evidence>
<comment type="pathway">
    <text evidence="4">Cofactor biosynthesis; thiamine diphosphate biosynthesis; 4-amino-2-methyl-5-diphosphomethylpyrimidine from 5-amino-1-(5-phospho-D-ribosyl)imidazole: step 3/3.</text>
</comment>
<dbReference type="Proteomes" id="UP001200604">
    <property type="component" value="Unassembled WGS sequence"/>
</dbReference>
<evidence type="ECO:0000313" key="8">
    <source>
        <dbReference type="EMBL" id="MCF6772857.1"/>
    </source>
</evidence>
<feature type="region of interest" description="Disordered" evidence="6">
    <location>
        <begin position="187"/>
        <end position="238"/>
    </location>
</feature>
<dbReference type="Pfam" id="PF08543">
    <property type="entry name" value="Phos_pyr_kin"/>
    <property type="match status" value="2"/>
</dbReference>
<dbReference type="InterPro" id="IPR029056">
    <property type="entry name" value="Ribokinase-like"/>
</dbReference>
<evidence type="ECO:0000256" key="2">
    <source>
        <dbReference type="ARBA" id="ARBA00000565"/>
    </source>
</evidence>
<dbReference type="GeneID" id="92726505"/>
<evidence type="ECO:0000256" key="5">
    <source>
        <dbReference type="ARBA" id="ARBA00022977"/>
    </source>
</evidence>
<dbReference type="PANTHER" id="PTHR20858">
    <property type="entry name" value="PHOSPHOMETHYLPYRIMIDINE KINASE"/>
    <property type="match status" value="1"/>
</dbReference>
<evidence type="ECO:0000259" key="7">
    <source>
        <dbReference type="Pfam" id="PF08543"/>
    </source>
</evidence>
<keyword evidence="8" id="KW-0418">Kinase</keyword>
<comment type="catalytic activity">
    <reaction evidence="2">
        <text>4-amino-2-methyl-5-(phosphooxymethyl)pyrimidine + ATP = 4-amino-2-methyl-5-(diphosphooxymethyl)pyrimidine + ADP</text>
        <dbReference type="Rhea" id="RHEA:19893"/>
        <dbReference type="ChEBI" id="CHEBI:30616"/>
        <dbReference type="ChEBI" id="CHEBI:57841"/>
        <dbReference type="ChEBI" id="CHEBI:58354"/>
        <dbReference type="ChEBI" id="CHEBI:456216"/>
        <dbReference type="EC" id="2.7.4.7"/>
    </reaction>
</comment>
<comment type="function">
    <text evidence="3">Catalyzes the phosphorylation of hydroxymethylpyrimidine phosphate (HMP-P) to HMP-PP, and of HMP to HMP-P.</text>
</comment>
<evidence type="ECO:0000256" key="3">
    <source>
        <dbReference type="ARBA" id="ARBA00003848"/>
    </source>
</evidence>
<evidence type="ECO:0000256" key="6">
    <source>
        <dbReference type="SAM" id="MobiDB-lite"/>
    </source>
</evidence>
<comment type="catalytic activity">
    <reaction evidence="1">
        <text>4-amino-5-hydroxymethyl-2-methylpyrimidine + ATP = 4-amino-2-methyl-5-(phosphooxymethyl)pyrimidine + ADP + H(+)</text>
        <dbReference type="Rhea" id="RHEA:23096"/>
        <dbReference type="ChEBI" id="CHEBI:15378"/>
        <dbReference type="ChEBI" id="CHEBI:16892"/>
        <dbReference type="ChEBI" id="CHEBI:30616"/>
        <dbReference type="ChEBI" id="CHEBI:58354"/>
        <dbReference type="ChEBI" id="CHEBI:456216"/>
        <dbReference type="EC" id="2.7.1.49"/>
    </reaction>
</comment>
<dbReference type="RefSeq" id="WP_052722148.1">
    <property type="nucleotide sequence ID" value="NZ_JAFFSY010000001.1"/>
</dbReference>
<sequence>MTSSPSSPKYVSAQLSSPIPVVLTIAGSDSSGGAGIQADMKTISALGGFGCVAITAVTAQNTRGVDGAQYMDPEFVAQQIQSVVDDYPIDAIKIGMVGRSSTAETITSTLKSLPFSVPVVWDPVMVASSGSSLVEGNSEVIDGFVELARSVDALTPNGRELVGLCDMVDVPVPDVLRKHLAKLVGEAPGQEKQKSGSVITEPDSNTTEERNSAVDEGSSATHEVGRDETSTAEEKSLTSAIAEAASSLAEALKTVIVVTGGPDNGFGDDGPQVTEVVADHGETVFLSHDRVDTTNTHGTGCTFSSALATYAARRAYEVEKDGLIGFDPTKNFAVDDWRAVVHDAATWTREALAAADTLDLAIGLHRNRDSNGTAEPAHIRGNAPLDHFWKYR</sequence>
<dbReference type="Gene3D" id="3.40.1190.20">
    <property type="match status" value="1"/>
</dbReference>
<organism evidence="8 9">
    <name type="scientific">Corynebacterium parakroppenstedtii</name>
    <dbReference type="NCBI Taxonomy" id="2828363"/>
    <lineage>
        <taxon>Bacteria</taxon>
        <taxon>Bacillati</taxon>
        <taxon>Actinomycetota</taxon>
        <taxon>Actinomycetes</taxon>
        <taxon>Mycobacteriales</taxon>
        <taxon>Corynebacteriaceae</taxon>
        <taxon>Corynebacterium</taxon>
    </lineage>
</organism>
<keyword evidence="8" id="KW-0808">Transferase</keyword>
<dbReference type="InterPro" id="IPR004399">
    <property type="entry name" value="HMP/HMP-P_kinase_dom"/>
</dbReference>
<dbReference type="SUPFAM" id="SSF53613">
    <property type="entry name" value="Ribokinase-like"/>
    <property type="match status" value="2"/>
</dbReference>
<protein>
    <submittedName>
        <fullName evidence="8">Hydroxymethylpyrimidine/phosphomethylpyrimidine kinase</fullName>
    </submittedName>
</protein>
<keyword evidence="9" id="KW-1185">Reference proteome</keyword>
<comment type="caution">
    <text evidence="8">The sequence shown here is derived from an EMBL/GenBank/DDBJ whole genome shotgun (WGS) entry which is preliminary data.</text>
</comment>
<name>A0ABS9HIS4_9CORY</name>
<feature type="compositionally biased region" description="Polar residues" evidence="6">
    <location>
        <begin position="195"/>
        <end position="205"/>
    </location>
</feature>